<dbReference type="SUPFAM" id="SSF56672">
    <property type="entry name" value="DNA/RNA polymerases"/>
    <property type="match status" value="1"/>
</dbReference>
<protein>
    <recommendedName>
        <fullName evidence="1">Reverse transcriptase domain-containing protein</fullName>
    </recommendedName>
</protein>
<keyword evidence="3" id="KW-1185">Reference proteome</keyword>
<dbReference type="PANTHER" id="PTHR46890:SF50">
    <property type="entry name" value="RNA-DIRECTED DNA POLYMERASE, EUKARYOTA, REVERSE TRANSCRIPTASE ZINC-BINDING DOMAIN PROTEIN-RELATED"/>
    <property type="match status" value="1"/>
</dbReference>
<evidence type="ECO:0000313" key="2">
    <source>
        <dbReference type="EMBL" id="WMV46348.1"/>
    </source>
</evidence>
<dbReference type="AlphaFoldDB" id="A0AAF0UJ20"/>
<accession>A0AAF0UJ20</accession>
<dbReference type="InterPro" id="IPR052343">
    <property type="entry name" value="Retrotransposon-Effector_Assoc"/>
</dbReference>
<feature type="domain" description="Reverse transcriptase" evidence="1">
    <location>
        <begin position="1"/>
        <end position="185"/>
    </location>
</feature>
<name>A0AAF0UJ20_SOLVR</name>
<organism evidence="2 3">
    <name type="scientific">Solanum verrucosum</name>
    <dbReference type="NCBI Taxonomy" id="315347"/>
    <lineage>
        <taxon>Eukaryota</taxon>
        <taxon>Viridiplantae</taxon>
        <taxon>Streptophyta</taxon>
        <taxon>Embryophyta</taxon>
        <taxon>Tracheophyta</taxon>
        <taxon>Spermatophyta</taxon>
        <taxon>Magnoliopsida</taxon>
        <taxon>eudicotyledons</taxon>
        <taxon>Gunneridae</taxon>
        <taxon>Pentapetalae</taxon>
        <taxon>asterids</taxon>
        <taxon>lamiids</taxon>
        <taxon>Solanales</taxon>
        <taxon>Solanaceae</taxon>
        <taxon>Solanoideae</taxon>
        <taxon>Solaneae</taxon>
        <taxon>Solanum</taxon>
    </lineage>
</organism>
<gene>
    <name evidence="2" type="ORF">MTR67_039733</name>
</gene>
<dbReference type="Proteomes" id="UP001234989">
    <property type="component" value="Chromosome 9"/>
</dbReference>
<evidence type="ECO:0000313" key="3">
    <source>
        <dbReference type="Proteomes" id="UP001234989"/>
    </source>
</evidence>
<dbReference type="Pfam" id="PF00078">
    <property type="entry name" value="RVT_1"/>
    <property type="match status" value="1"/>
</dbReference>
<dbReference type="PANTHER" id="PTHR46890">
    <property type="entry name" value="NON-LTR RETROLELEMENT REVERSE TRANSCRIPTASE-LIKE PROTEIN-RELATED"/>
    <property type="match status" value="1"/>
</dbReference>
<proteinExistence type="predicted"/>
<dbReference type="InterPro" id="IPR000477">
    <property type="entry name" value="RT_dom"/>
</dbReference>
<dbReference type="InterPro" id="IPR043502">
    <property type="entry name" value="DNA/RNA_pol_sf"/>
</dbReference>
<dbReference type="EMBL" id="CP133620">
    <property type="protein sequence ID" value="WMV46348.1"/>
    <property type="molecule type" value="Genomic_DNA"/>
</dbReference>
<evidence type="ECO:0000259" key="1">
    <source>
        <dbReference type="PROSITE" id="PS50878"/>
    </source>
</evidence>
<dbReference type="PROSITE" id="PS50878">
    <property type="entry name" value="RT_POL"/>
    <property type="match status" value="1"/>
</dbReference>
<sequence length="185" mass="21052">MKGVMAKLVDSQQMAFIKARQIMNAVLIAKETVDSRQKQKKPGILCKLDMEKAYDHVNWEYLLNTLERMGFGRKWIQWIKQCISTVRFSVLINGSPTGFLSAQRGLRQGDPLSPFLFSIFMEGLNSMIKTAKLRGWLSGFEVGRNGDNSMEVTHLQYADDTLILCDAEEGQLKILRVILVLFEGF</sequence>
<reference evidence="2" key="1">
    <citation type="submission" date="2023-08" db="EMBL/GenBank/DDBJ databases">
        <title>A de novo genome assembly of Solanum verrucosum Schlechtendal, a Mexican diploid species geographically isolated from the other diploid A-genome species in potato relatives.</title>
        <authorList>
            <person name="Hosaka K."/>
        </authorList>
    </citation>
    <scope>NUCLEOTIDE SEQUENCE</scope>
    <source>
        <tissue evidence="2">Young leaves</tissue>
    </source>
</reference>